<evidence type="ECO:0000313" key="1">
    <source>
        <dbReference type="EMBL" id="CAF4953145.1"/>
    </source>
</evidence>
<sequence>MSILEVEVIDVGIKFTTAMKSFGPMSPRELRGGDGVFTWRATPHFNCINEPRCALWGTMPMRTVGPTETSSFIFTHSLPCSGGF</sequence>
<evidence type="ECO:0000313" key="2">
    <source>
        <dbReference type="Proteomes" id="UP000663880"/>
    </source>
</evidence>
<dbReference type="AlphaFoldDB" id="A0A821YF00"/>
<accession>A0A821YF00</accession>
<proteinExistence type="predicted"/>
<dbReference type="EMBL" id="CAJOBZ010000075">
    <property type="protein sequence ID" value="CAF4953145.1"/>
    <property type="molecule type" value="Genomic_DNA"/>
</dbReference>
<organism evidence="1 2">
    <name type="scientific">Pieris macdunnoughi</name>
    <dbReference type="NCBI Taxonomy" id="345717"/>
    <lineage>
        <taxon>Eukaryota</taxon>
        <taxon>Metazoa</taxon>
        <taxon>Ecdysozoa</taxon>
        <taxon>Arthropoda</taxon>
        <taxon>Hexapoda</taxon>
        <taxon>Insecta</taxon>
        <taxon>Pterygota</taxon>
        <taxon>Neoptera</taxon>
        <taxon>Endopterygota</taxon>
        <taxon>Lepidoptera</taxon>
        <taxon>Glossata</taxon>
        <taxon>Ditrysia</taxon>
        <taxon>Papilionoidea</taxon>
        <taxon>Pieridae</taxon>
        <taxon>Pierinae</taxon>
        <taxon>Pieris</taxon>
    </lineage>
</organism>
<dbReference type="Proteomes" id="UP000663880">
    <property type="component" value="Unassembled WGS sequence"/>
</dbReference>
<reference evidence="1" key="1">
    <citation type="submission" date="2021-02" db="EMBL/GenBank/DDBJ databases">
        <authorList>
            <person name="Steward A R."/>
        </authorList>
    </citation>
    <scope>NUCLEOTIDE SEQUENCE</scope>
</reference>
<name>A0A821YF00_9NEOP</name>
<keyword evidence="2" id="KW-1185">Reference proteome</keyword>
<gene>
    <name evidence="1" type="ORF">PMACD_LOCUS15897</name>
</gene>
<comment type="caution">
    <text evidence="1">The sequence shown here is derived from an EMBL/GenBank/DDBJ whole genome shotgun (WGS) entry which is preliminary data.</text>
</comment>
<protein>
    <submittedName>
        <fullName evidence="1">Uncharacterized protein</fullName>
    </submittedName>
</protein>